<protein>
    <submittedName>
        <fullName evidence="1">Uncharacterized protein</fullName>
    </submittedName>
</protein>
<reference evidence="2" key="1">
    <citation type="submission" date="2019-07" db="EMBL/GenBank/DDBJ databases">
        <title>Bacillus alkalisoli sp. nov. isolated from saline soil.</title>
        <authorList>
            <person name="Sun J.-Q."/>
            <person name="Xu L."/>
        </authorList>
    </citation>
    <scope>NUCLEOTIDE SEQUENCE [LARGE SCALE GENOMIC DNA]</scope>
    <source>
        <strain evidence="2">M4U3P1</strain>
    </source>
</reference>
<dbReference type="KEGG" id="psua:FLK61_37415"/>
<gene>
    <name evidence="1" type="ORF">FLK61_37415</name>
</gene>
<sequence>MQHFPDEWELFSFFSCEPELADSKEEVPFFYNTATYQFSTKEEVVVVSLCPASGDVSMSVKRGETGNLMMELELERVIKMKILRDKKERAEMLLTVDNGDFKQLFYVEMKPYFSLRIKEERTE</sequence>
<evidence type="ECO:0000313" key="1">
    <source>
        <dbReference type="EMBL" id="QKS72315.1"/>
    </source>
</evidence>
<name>A0A859FJ07_9BACI</name>
<accession>A0A859FJ07</accession>
<dbReference type="Proteomes" id="UP000318138">
    <property type="component" value="Chromosome"/>
</dbReference>
<organism evidence="1 2">
    <name type="scientific">Paenalkalicoccus suaedae</name>
    <dbReference type="NCBI Taxonomy" id="2592382"/>
    <lineage>
        <taxon>Bacteria</taxon>
        <taxon>Bacillati</taxon>
        <taxon>Bacillota</taxon>
        <taxon>Bacilli</taxon>
        <taxon>Bacillales</taxon>
        <taxon>Bacillaceae</taxon>
        <taxon>Paenalkalicoccus</taxon>
    </lineage>
</organism>
<keyword evidence="2" id="KW-1185">Reference proteome</keyword>
<proteinExistence type="predicted"/>
<dbReference type="RefSeq" id="WP_176010296.1">
    <property type="nucleotide sequence ID" value="NZ_CP041372.2"/>
</dbReference>
<dbReference type="EMBL" id="CP041372">
    <property type="protein sequence ID" value="QKS72315.1"/>
    <property type="molecule type" value="Genomic_DNA"/>
</dbReference>
<evidence type="ECO:0000313" key="2">
    <source>
        <dbReference type="Proteomes" id="UP000318138"/>
    </source>
</evidence>
<dbReference type="AlphaFoldDB" id="A0A859FJ07"/>